<dbReference type="OrthoDB" id="8969999at2"/>
<accession>A0A380WC59</accession>
<keyword evidence="3" id="KW-1003">Cell membrane</keyword>
<dbReference type="InterPro" id="IPR014047">
    <property type="entry name" value="Chr_Tranpt_l_chain"/>
</dbReference>
<keyword evidence="4 7" id="KW-0812">Transmembrane</keyword>
<organism evidence="8 9">
    <name type="scientific">Afipia felis</name>
    <name type="common">Cat scratch disease bacillus</name>
    <dbReference type="NCBI Taxonomy" id="1035"/>
    <lineage>
        <taxon>Bacteria</taxon>
        <taxon>Pseudomonadati</taxon>
        <taxon>Pseudomonadota</taxon>
        <taxon>Alphaproteobacteria</taxon>
        <taxon>Hyphomicrobiales</taxon>
        <taxon>Nitrobacteraceae</taxon>
        <taxon>Afipia</taxon>
    </lineage>
</organism>
<dbReference type="InterPro" id="IPR003370">
    <property type="entry name" value="Chromate_transpt"/>
</dbReference>
<dbReference type="PANTHER" id="PTHR43663:SF1">
    <property type="entry name" value="CHROMATE TRANSPORTER"/>
    <property type="match status" value="1"/>
</dbReference>
<feature type="transmembrane region" description="Helical" evidence="7">
    <location>
        <begin position="282"/>
        <end position="303"/>
    </location>
</feature>
<evidence type="ECO:0000256" key="4">
    <source>
        <dbReference type="ARBA" id="ARBA00022692"/>
    </source>
</evidence>
<proteinExistence type="inferred from homology"/>
<dbReference type="PIRSF" id="PIRSF004810">
    <property type="entry name" value="ChrA"/>
    <property type="match status" value="1"/>
</dbReference>
<dbReference type="Proteomes" id="UP000254343">
    <property type="component" value="Unassembled WGS sequence"/>
</dbReference>
<feature type="transmembrane region" description="Helical" evidence="7">
    <location>
        <begin position="149"/>
        <end position="177"/>
    </location>
</feature>
<evidence type="ECO:0000256" key="3">
    <source>
        <dbReference type="ARBA" id="ARBA00022475"/>
    </source>
</evidence>
<dbReference type="PANTHER" id="PTHR43663">
    <property type="entry name" value="CHROMATE TRANSPORT PROTEIN-RELATED"/>
    <property type="match status" value="1"/>
</dbReference>
<protein>
    <submittedName>
        <fullName evidence="8">Chromate transporter, chromate ion transporter (CHR) family</fullName>
    </submittedName>
</protein>
<name>A0A380WC59_AFIFE</name>
<feature type="transmembrane region" description="Helical" evidence="7">
    <location>
        <begin position="117"/>
        <end position="137"/>
    </location>
</feature>
<evidence type="ECO:0000313" key="9">
    <source>
        <dbReference type="Proteomes" id="UP000254343"/>
    </source>
</evidence>
<feature type="transmembrane region" description="Helical" evidence="7">
    <location>
        <begin position="363"/>
        <end position="380"/>
    </location>
</feature>
<feature type="transmembrane region" description="Helical" evidence="7">
    <location>
        <begin position="16"/>
        <end position="33"/>
    </location>
</feature>
<evidence type="ECO:0000256" key="1">
    <source>
        <dbReference type="ARBA" id="ARBA00004651"/>
    </source>
</evidence>
<feature type="transmembrane region" description="Helical" evidence="7">
    <location>
        <begin position="315"/>
        <end position="336"/>
    </location>
</feature>
<feature type="transmembrane region" description="Helical" evidence="7">
    <location>
        <begin position="250"/>
        <end position="276"/>
    </location>
</feature>
<feature type="transmembrane region" description="Helical" evidence="7">
    <location>
        <begin position="189"/>
        <end position="209"/>
    </location>
</feature>
<gene>
    <name evidence="8" type="ORF">NCTC12722_03759</name>
</gene>
<sequence>MTGHTESGHMGELVRYFLRLGFLGFGGPVALVGQMERELVDDKKWLTKEQMREAIAICQSLPGPLAIQVGIYISYLRCGFWGAWAGGWTFILPNFLIVAALGALYVYLGDLQPITGIFYGVSPAVIALILHSCYRLAKLGMEDWLQWAIAGVCLAVTVALQAEVALLFIGSGVAGMLYYGSLFKRTPAALTVTVPILAQFAPGASASILTKLLLFFLKAGSLTFGSGLVIVPFLQQGLVEQFGWLDQRQFLIAVAIGMISPGPVVITATFVGYLVAGFWGSLVSTIGIFLPSFLLVLIAAPLLARYRGNPNVQGFVKGAYAAAIGTILGACILLGRIAIGDWLTALIGIVSIVILFRWKVSNPLLIAATAIVGLIAYPMLQPSWVMVH</sequence>
<dbReference type="Pfam" id="PF02417">
    <property type="entry name" value="Chromate_transp"/>
    <property type="match status" value="2"/>
</dbReference>
<reference evidence="8 9" key="1">
    <citation type="submission" date="2018-06" db="EMBL/GenBank/DDBJ databases">
        <authorList>
            <consortium name="Pathogen Informatics"/>
            <person name="Doyle S."/>
        </authorList>
    </citation>
    <scope>NUCLEOTIDE SEQUENCE [LARGE SCALE GENOMIC DNA]</scope>
    <source>
        <strain evidence="8 9">NCTC12722</strain>
    </source>
</reference>
<evidence type="ECO:0000256" key="2">
    <source>
        <dbReference type="ARBA" id="ARBA00005262"/>
    </source>
</evidence>
<evidence type="ECO:0000313" key="8">
    <source>
        <dbReference type="EMBL" id="SUU86531.1"/>
    </source>
</evidence>
<dbReference type="NCBIfam" id="TIGR00937">
    <property type="entry name" value="2A51"/>
    <property type="match status" value="1"/>
</dbReference>
<keyword evidence="6 7" id="KW-0472">Membrane</keyword>
<evidence type="ECO:0000256" key="5">
    <source>
        <dbReference type="ARBA" id="ARBA00022989"/>
    </source>
</evidence>
<dbReference type="GO" id="GO:0015109">
    <property type="term" value="F:chromate transmembrane transporter activity"/>
    <property type="evidence" value="ECO:0007669"/>
    <property type="project" value="InterPro"/>
</dbReference>
<dbReference type="GO" id="GO:0005886">
    <property type="term" value="C:plasma membrane"/>
    <property type="evidence" value="ECO:0007669"/>
    <property type="project" value="UniProtKB-SubCell"/>
</dbReference>
<comment type="subcellular location">
    <subcellularLocation>
        <location evidence="1">Cell membrane</location>
        <topology evidence="1">Multi-pass membrane protein</topology>
    </subcellularLocation>
</comment>
<feature type="transmembrane region" description="Helical" evidence="7">
    <location>
        <begin position="81"/>
        <end position="108"/>
    </location>
</feature>
<dbReference type="InterPro" id="IPR052518">
    <property type="entry name" value="CHR_Transporter"/>
</dbReference>
<dbReference type="AlphaFoldDB" id="A0A380WC59"/>
<keyword evidence="5 7" id="KW-1133">Transmembrane helix</keyword>
<evidence type="ECO:0000256" key="6">
    <source>
        <dbReference type="ARBA" id="ARBA00023136"/>
    </source>
</evidence>
<comment type="similarity">
    <text evidence="2">Belongs to the chromate ion transporter (CHR) (TC 2.A.51) family.</text>
</comment>
<feature type="transmembrane region" description="Helical" evidence="7">
    <location>
        <begin position="215"/>
        <end position="238"/>
    </location>
</feature>
<feature type="transmembrane region" description="Helical" evidence="7">
    <location>
        <begin position="54"/>
        <end position="75"/>
    </location>
</feature>
<feature type="transmembrane region" description="Helical" evidence="7">
    <location>
        <begin position="342"/>
        <end position="358"/>
    </location>
</feature>
<dbReference type="EMBL" id="UIGB01000001">
    <property type="protein sequence ID" value="SUU86531.1"/>
    <property type="molecule type" value="Genomic_DNA"/>
</dbReference>
<evidence type="ECO:0000256" key="7">
    <source>
        <dbReference type="SAM" id="Phobius"/>
    </source>
</evidence>